<dbReference type="GO" id="GO:0006412">
    <property type="term" value="P:translation"/>
    <property type="evidence" value="ECO:0007669"/>
    <property type="project" value="InterPro"/>
</dbReference>
<dbReference type="InterPro" id="IPR000235">
    <property type="entry name" value="Ribosomal_uS7"/>
</dbReference>
<dbReference type="GO" id="GO:0005840">
    <property type="term" value="C:ribosome"/>
    <property type="evidence" value="ECO:0007669"/>
    <property type="project" value="UniProtKB-KW"/>
</dbReference>
<reference evidence="5" key="1">
    <citation type="submission" date="2022-08" db="EMBL/GenBank/DDBJ databases">
        <authorList>
            <consortium name="DOE Joint Genome Institute"/>
            <person name="Min B."/>
            <person name="Riley R."/>
            <person name="Sierra-Patev S."/>
            <person name="Naranjo-Ortiz M."/>
            <person name="Looney B."/>
            <person name="Konkel Z."/>
            <person name="Slot J.C."/>
            <person name="Sakamoto Y."/>
            <person name="Steenwyk J.L."/>
            <person name="Rokas A."/>
            <person name="Carro J."/>
            <person name="Camarero S."/>
            <person name="Ferreira P."/>
            <person name="Molpeceres G."/>
            <person name="Ruiz-Duenas F.J."/>
            <person name="Serrano A."/>
            <person name="Henrissat B."/>
            <person name="Drula E."/>
            <person name="Hughes K.W."/>
            <person name="Mata J.L."/>
            <person name="Ishikawa N.K."/>
            <person name="Vargas-Isla R."/>
            <person name="Ushijima S."/>
            <person name="Smith C.A."/>
            <person name="Ahrendt S."/>
            <person name="Andreopoulos W."/>
            <person name="He G."/>
            <person name="Labutti K."/>
            <person name="Lipzen A."/>
            <person name="Ng V."/>
            <person name="Sandor L."/>
            <person name="Barry K."/>
            <person name="Martinez A.T."/>
            <person name="Xiao Y."/>
            <person name="Gibbons J.G."/>
            <person name="Terashima K."/>
            <person name="Hibbett D.S."/>
            <person name="Grigoriev I.V."/>
        </authorList>
    </citation>
    <scope>NUCLEOTIDE SEQUENCE</scope>
    <source>
        <strain evidence="5">Sp2 HRB7682 ss15</strain>
    </source>
</reference>
<name>A0A9W9DHM6_9AGAR</name>
<keyword evidence="2 5" id="KW-0689">Ribosomal protein</keyword>
<dbReference type="InterPro" id="IPR047988">
    <property type="entry name" value="Ribosomal_uS7m_fungi"/>
</dbReference>
<feature type="domain" description="Small ribosomal subunit protein uS7" evidence="4">
    <location>
        <begin position="104"/>
        <end position="245"/>
    </location>
</feature>
<gene>
    <name evidence="5" type="ORF">C8J55DRAFT_491552</name>
</gene>
<dbReference type="CDD" id="cd14868">
    <property type="entry name" value="uS7_Mitochondria_Fungi"/>
    <property type="match status" value="1"/>
</dbReference>
<protein>
    <submittedName>
        <fullName evidence="5">Ribosomal protein S7 domain-containing protein</fullName>
    </submittedName>
</protein>
<comment type="similarity">
    <text evidence="1">Belongs to the universal ribosomal protein uS7 family.</text>
</comment>
<dbReference type="Pfam" id="PF00177">
    <property type="entry name" value="Ribosomal_S7"/>
    <property type="match status" value="1"/>
</dbReference>
<evidence type="ECO:0000256" key="2">
    <source>
        <dbReference type="ARBA" id="ARBA00022980"/>
    </source>
</evidence>
<dbReference type="EMBL" id="JANVFS010000030">
    <property type="protein sequence ID" value="KAJ4471044.1"/>
    <property type="molecule type" value="Genomic_DNA"/>
</dbReference>
<evidence type="ECO:0000313" key="6">
    <source>
        <dbReference type="Proteomes" id="UP001150238"/>
    </source>
</evidence>
<dbReference type="InterPro" id="IPR036823">
    <property type="entry name" value="Ribosomal_uS7_dom_sf"/>
</dbReference>
<evidence type="ECO:0000313" key="5">
    <source>
        <dbReference type="EMBL" id="KAJ4471044.1"/>
    </source>
</evidence>
<proteinExistence type="inferred from homology"/>
<dbReference type="Gene3D" id="1.10.455.10">
    <property type="entry name" value="Ribosomal protein S7 domain"/>
    <property type="match status" value="1"/>
</dbReference>
<dbReference type="GO" id="GO:1990904">
    <property type="term" value="C:ribonucleoprotein complex"/>
    <property type="evidence" value="ECO:0007669"/>
    <property type="project" value="UniProtKB-KW"/>
</dbReference>
<dbReference type="AlphaFoldDB" id="A0A9W9DHM6"/>
<accession>A0A9W9DHM6</accession>
<evidence type="ECO:0000256" key="1">
    <source>
        <dbReference type="ARBA" id="ARBA00007151"/>
    </source>
</evidence>
<dbReference type="SUPFAM" id="SSF47973">
    <property type="entry name" value="Ribosomal protein S7"/>
    <property type="match status" value="1"/>
</dbReference>
<organism evidence="5 6">
    <name type="scientific">Lentinula lateritia</name>
    <dbReference type="NCBI Taxonomy" id="40482"/>
    <lineage>
        <taxon>Eukaryota</taxon>
        <taxon>Fungi</taxon>
        <taxon>Dikarya</taxon>
        <taxon>Basidiomycota</taxon>
        <taxon>Agaricomycotina</taxon>
        <taxon>Agaricomycetes</taxon>
        <taxon>Agaricomycetidae</taxon>
        <taxon>Agaricales</taxon>
        <taxon>Marasmiineae</taxon>
        <taxon>Omphalotaceae</taxon>
        <taxon>Lentinula</taxon>
    </lineage>
</organism>
<evidence type="ECO:0000259" key="4">
    <source>
        <dbReference type="Pfam" id="PF00177"/>
    </source>
</evidence>
<sequence>MATRSTATRLSTHLPAFKQTWSRPLRCSRPALSSTYLQTPSYHSRRSWVTSGPLDNASAETASAENRAFDVLLNDSGPSSVIGSADSDLDIELPSSVFEERSSQPVLINIPPQQDPLLEFLASRLMNHGHRAKATRIVSRTLLNIHAYTRAPPLPILREAIFALAPAVRLLKHRHSTKTIYRPVALSEKQGIWFAVHWLLKECEGRQGGPMIEERLAREIIKIVKGESKTLEKKEEMHKMAMVNRGNIGNRTR</sequence>
<reference evidence="5" key="2">
    <citation type="journal article" date="2023" name="Proc. Natl. Acad. Sci. U.S.A.">
        <title>A global phylogenomic analysis of the shiitake genus Lentinula.</title>
        <authorList>
            <person name="Sierra-Patev S."/>
            <person name="Min B."/>
            <person name="Naranjo-Ortiz M."/>
            <person name="Looney B."/>
            <person name="Konkel Z."/>
            <person name="Slot J.C."/>
            <person name="Sakamoto Y."/>
            <person name="Steenwyk J.L."/>
            <person name="Rokas A."/>
            <person name="Carro J."/>
            <person name="Camarero S."/>
            <person name="Ferreira P."/>
            <person name="Molpeceres G."/>
            <person name="Ruiz-Duenas F.J."/>
            <person name="Serrano A."/>
            <person name="Henrissat B."/>
            <person name="Drula E."/>
            <person name="Hughes K.W."/>
            <person name="Mata J.L."/>
            <person name="Ishikawa N.K."/>
            <person name="Vargas-Isla R."/>
            <person name="Ushijima S."/>
            <person name="Smith C.A."/>
            <person name="Donoghue J."/>
            <person name="Ahrendt S."/>
            <person name="Andreopoulos W."/>
            <person name="He G."/>
            <person name="LaButti K."/>
            <person name="Lipzen A."/>
            <person name="Ng V."/>
            <person name="Riley R."/>
            <person name="Sandor L."/>
            <person name="Barry K."/>
            <person name="Martinez A.T."/>
            <person name="Xiao Y."/>
            <person name="Gibbons J.G."/>
            <person name="Terashima K."/>
            <person name="Grigoriev I.V."/>
            <person name="Hibbett D."/>
        </authorList>
    </citation>
    <scope>NUCLEOTIDE SEQUENCE</scope>
    <source>
        <strain evidence="5">Sp2 HRB7682 ss15</strain>
    </source>
</reference>
<evidence type="ECO:0000256" key="3">
    <source>
        <dbReference type="ARBA" id="ARBA00023274"/>
    </source>
</evidence>
<dbReference type="InterPro" id="IPR023798">
    <property type="entry name" value="Ribosomal_uS7_dom"/>
</dbReference>
<dbReference type="PANTHER" id="PTHR11205">
    <property type="entry name" value="RIBOSOMAL PROTEIN S7"/>
    <property type="match status" value="1"/>
</dbReference>
<keyword evidence="3" id="KW-0687">Ribonucleoprotein</keyword>
<comment type="caution">
    <text evidence="5">The sequence shown here is derived from an EMBL/GenBank/DDBJ whole genome shotgun (WGS) entry which is preliminary data.</text>
</comment>
<dbReference type="Proteomes" id="UP001150238">
    <property type="component" value="Unassembled WGS sequence"/>
</dbReference>